<reference evidence="2" key="1">
    <citation type="journal article" date="2015" name="Nature">
        <title>Complex archaea that bridge the gap between prokaryotes and eukaryotes.</title>
        <authorList>
            <person name="Spang A."/>
            <person name="Saw J.H."/>
            <person name="Jorgensen S.L."/>
            <person name="Zaremba-Niedzwiedzka K."/>
            <person name="Martijn J."/>
            <person name="Lind A.E."/>
            <person name="van Eijk R."/>
            <person name="Schleper C."/>
            <person name="Guy L."/>
            <person name="Ettema T.J."/>
        </authorList>
    </citation>
    <scope>NUCLEOTIDE SEQUENCE</scope>
</reference>
<organism evidence="2">
    <name type="scientific">marine sediment metagenome</name>
    <dbReference type="NCBI Taxonomy" id="412755"/>
    <lineage>
        <taxon>unclassified sequences</taxon>
        <taxon>metagenomes</taxon>
        <taxon>ecological metagenomes</taxon>
    </lineage>
</organism>
<sequence>MGSTKVSTPAPTAVPPPTEEEIAIQKQQLKLMQLQVANLEKQQPLFEESIAAQQALKPFVLQSMGLKQNEDGSFVKMTEEEFLESLSGADKLSYENLTLALEREKKALLGELPLSVAGQQQKAKEFATFKEAMARSGNPITGDDPGTATATTTAGIQGLQAFNERFGLLEEAERFGQLTQGSQLILAKQGITSDIGARRTAGLMQFPGATSGASVTAPNFGGAASQFAGLLQPYQFNRSLQFRSSLADFSVNAQARQQESANRSAQFGGMLGTAGMLGAAAIIASKRSYKKDIRRASHREEDRALEIVEGMKTYTYRYKGESSKSPKRYGLMVDNAPWEIVSADKEGLDVGRTMGALIGATRALARKMDRRRSGGR</sequence>
<name>A0A0F9FVT8_9ZZZZ</name>
<dbReference type="EMBL" id="LAZR01019978">
    <property type="protein sequence ID" value="KKL90554.1"/>
    <property type="molecule type" value="Genomic_DNA"/>
</dbReference>
<feature type="domain" description="Peptidase S74" evidence="1">
    <location>
        <begin position="287"/>
        <end position="334"/>
    </location>
</feature>
<dbReference type="Pfam" id="PF13884">
    <property type="entry name" value="Peptidase_S74"/>
    <property type="match status" value="1"/>
</dbReference>
<protein>
    <recommendedName>
        <fullName evidence="1">Peptidase S74 domain-containing protein</fullName>
    </recommendedName>
</protein>
<comment type="caution">
    <text evidence="2">The sequence shown here is derived from an EMBL/GenBank/DDBJ whole genome shotgun (WGS) entry which is preliminary data.</text>
</comment>
<evidence type="ECO:0000259" key="1">
    <source>
        <dbReference type="Pfam" id="PF13884"/>
    </source>
</evidence>
<proteinExistence type="predicted"/>
<gene>
    <name evidence="2" type="ORF">LCGC14_1903540</name>
</gene>
<dbReference type="AlphaFoldDB" id="A0A0F9FVT8"/>
<accession>A0A0F9FVT8</accession>
<dbReference type="InterPro" id="IPR030392">
    <property type="entry name" value="S74_ICA"/>
</dbReference>
<evidence type="ECO:0000313" key="2">
    <source>
        <dbReference type="EMBL" id="KKL90554.1"/>
    </source>
</evidence>